<keyword evidence="4" id="KW-0223">Dioxygenase</keyword>
<keyword evidence="3" id="KW-0847">Vitamin C</keyword>
<dbReference type="InterPro" id="IPR005123">
    <property type="entry name" value="Oxoglu/Fe-dep_dioxygenase_dom"/>
</dbReference>
<accession>A0AA36NFI2</accession>
<dbReference type="GO" id="GO:0031418">
    <property type="term" value="F:L-ascorbic acid binding"/>
    <property type="evidence" value="ECO:0007669"/>
    <property type="project" value="UniProtKB-KW"/>
</dbReference>
<keyword evidence="5" id="KW-0560">Oxidoreductase</keyword>
<dbReference type="PROSITE" id="PS51471">
    <property type="entry name" value="FE2OG_OXY"/>
    <property type="match status" value="1"/>
</dbReference>
<gene>
    <name evidence="8" type="ORF">EVOR1521_LOCUS26869</name>
</gene>
<reference evidence="8" key="1">
    <citation type="submission" date="2023-08" db="EMBL/GenBank/DDBJ databases">
        <authorList>
            <person name="Chen Y."/>
            <person name="Shah S."/>
            <person name="Dougan E. K."/>
            <person name="Thang M."/>
            <person name="Chan C."/>
        </authorList>
    </citation>
    <scope>NUCLEOTIDE SEQUENCE</scope>
</reference>
<proteinExistence type="predicted"/>
<comment type="cofactor">
    <cofactor evidence="1">
        <name>L-ascorbate</name>
        <dbReference type="ChEBI" id="CHEBI:38290"/>
    </cofactor>
</comment>
<dbReference type="InterPro" id="IPR044862">
    <property type="entry name" value="Pro_4_hyd_alph_FE2OG_OXY"/>
</dbReference>
<evidence type="ECO:0000313" key="9">
    <source>
        <dbReference type="Proteomes" id="UP001178507"/>
    </source>
</evidence>
<evidence type="ECO:0000256" key="4">
    <source>
        <dbReference type="ARBA" id="ARBA00022964"/>
    </source>
</evidence>
<sequence>MLVAVQVLDDQLADFGWGIKKLLEARQHPAAMLLAASFDQLCVTLTKRTPGMLSCYDGKLVPDAQYGFHVDNPYMTNMKTADDGRRLTLIYYISDGPWDVKKDGGALQVCLSDPSTAPSSTAEALTHDRFTVAPEFDTLVAFWSHTMFHAVLPVTGTRPRFALSTWFMGY</sequence>
<dbReference type="GO" id="GO:0071456">
    <property type="term" value="P:cellular response to hypoxia"/>
    <property type="evidence" value="ECO:0007669"/>
    <property type="project" value="TreeGrafter"/>
</dbReference>
<evidence type="ECO:0000313" key="8">
    <source>
        <dbReference type="EMBL" id="CAJ1404434.1"/>
    </source>
</evidence>
<comment type="caution">
    <text evidence="8">The sequence shown here is derived from an EMBL/GenBank/DDBJ whole genome shotgun (WGS) entry which is preliminary data.</text>
</comment>
<dbReference type="EMBL" id="CAUJNA010003540">
    <property type="protein sequence ID" value="CAJ1404434.1"/>
    <property type="molecule type" value="Genomic_DNA"/>
</dbReference>
<evidence type="ECO:0000256" key="6">
    <source>
        <dbReference type="ARBA" id="ARBA00023004"/>
    </source>
</evidence>
<dbReference type="Proteomes" id="UP001178507">
    <property type="component" value="Unassembled WGS sequence"/>
</dbReference>
<dbReference type="AlphaFoldDB" id="A0AA36NFI2"/>
<evidence type="ECO:0000256" key="5">
    <source>
        <dbReference type="ARBA" id="ARBA00023002"/>
    </source>
</evidence>
<evidence type="ECO:0000259" key="7">
    <source>
        <dbReference type="PROSITE" id="PS51471"/>
    </source>
</evidence>
<organism evidence="8 9">
    <name type="scientific">Effrenium voratum</name>
    <dbReference type="NCBI Taxonomy" id="2562239"/>
    <lineage>
        <taxon>Eukaryota</taxon>
        <taxon>Sar</taxon>
        <taxon>Alveolata</taxon>
        <taxon>Dinophyceae</taxon>
        <taxon>Suessiales</taxon>
        <taxon>Symbiodiniaceae</taxon>
        <taxon>Effrenium</taxon>
    </lineage>
</organism>
<feature type="domain" description="Fe2OG dioxygenase" evidence="7">
    <location>
        <begin position="46"/>
        <end position="169"/>
    </location>
</feature>
<keyword evidence="6" id="KW-0408">Iron</keyword>
<dbReference type="PANTHER" id="PTHR12907">
    <property type="entry name" value="EGL NINE HOMOLOG-RELATED"/>
    <property type="match status" value="1"/>
</dbReference>
<dbReference type="GO" id="GO:0008198">
    <property type="term" value="F:ferrous iron binding"/>
    <property type="evidence" value="ECO:0007669"/>
    <property type="project" value="TreeGrafter"/>
</dbReference>
<evidence type="ECO:0000256" key="2">
    <source>
        <dbReference type="ARBA" id="ARBA00022723"/>
    </source>
</evidence>
<dbReference type="PANTHER" id="PTHR12907:SF26">
    <property type="entry name" value="HIF PROLYL HYDROXYLASE, ISOFORM C"/>
    <property type="match status" value="1"/>
</dbReference>
<protein>
    <recommendedName>
        <fullName evidence="7">Fe2OG dioxygenase domain-containing protein</fullName>
    </recommendedName>
</protein>
<dbReference type="Pfam" id="PF13640">
    <property type="entry name" value="2OG-FeII_Oxy_3"/>
    <property type="match status" value="1"/>
</dbReference>
<dbReference type="SMART" id="SM00702">
    <property type="entry name" value="P4Hc"/>
    <property type="match status" value="1"/>
</dbReference>
<keyword evidence="9" id="KW-1185">Reference proteome</keyword>
<dbReference type="Gene3D" id="2.60.120.620">
    <property type="entry name" value="q2cbj1_9rhob like domain"/>
    <property type="match status" value="1"/>
</dbReference>
<name>A0AA36NFI2_9DINO</name>
<evidence type="ECO:0000256" key="3">
    <source>
        <dbReference type="ARBA" id="ARBA00022896"/>
    </source>
</evidence>
<keyword evidence="2" id="KW-0479">Metal-binding</keyword>
<dbReference type="GO" id="GO:0031543">
    <property type="term" value="F:peptidyl-proline dioxygenase activity"/>
    <property type="evidence" value="ECO:0007669"/>
    <property type="project" value="TreeGrafter"/>
</dbReference>
<evidence type="ECO:0000256" key="1">
    <source>
        <dbReference type="ARBA" id="ARBA00001961"/>
    </source>
</evidence>
<dbReference type="InterPro" id="IPR006620">
    <property type="entry name" value="Pro_4_hyd_alph"/>
</dbReference>
<dbReference type="InterPro" id="IPR051559">
    <property type="entry name" value="HIF_prolyl_hydroxylases"/>
</dbReference>